<feature type="active site" evidence="5">
    <location>
        <position position="536"/>
    </location>
</feature>
<dbReference type="PROSITE" id="PS01230">
    <property type="entry name" value="TRMA_1"/>
    <property type="match status" value="1"/>
</dbReference>
<dbReference type="Gene3D" id="2.40.50.140">
    <property type="entry name" value="Nucleic acid-binding proteins"/>
    <property type="match status" value="1"/>
</dbReference>
<feature type="binding site" evidence="4">
    <location>
        <position position="454"/>
    </location>
    <ligand>
        <name>S-adenosyl-L-methionine</name>
        <dbReference type="ChEBI" id="CHEBI:59789"/>
    </ligand>
</feature>
<feature type="active site" description="Nucleophile" evidence="4">
    <location>
        <position position="536"/>
    </location>
</feature>
<dbReference type="InParanoid" id="G8YIT1"/>
<dbReference type="Gene3D" id="2.40.50.1070">
    <property type="match status" value="1"/>
</dbReference>
<evidence type="ECO:0000313" key="6">
    <source>
        <dbReference type="EMBL" id="CCE80226.1"/>
    </source>
</evidence>
<dbReference type="Proteomes" id="UP000005222">
    <property type="component" value="Chromosome H"/>
</dbReference>
<reference evidence="6" key="1">
    <citation type="submission" date="2011-10" db="EMBL/GenBank/DDBJ databases">
        <authorList>
            <person name="Genoscope - CEA"/>
        </authorList>
    </citation>
    <scope>NUCLEOTIDE SEQUENCE</scope>
</reference>
<evidence type="ECO:0000313" key="8">
    <source>
        <dbReference type="Proteomes" id="UP000005222"/>
    </source>
</evidence>
<accession>G8YIT1</accession>
<evidence type="ECO:0000256" key="1">
    <source>
        <dbReference type="ARBA" id="ARBA00022603"/>
    </source>
</evidence>
<dbReference type="STRING" id="559304.G8YIT1"/>
<dbReference type="EMBL" id="FO082052">
    <property type="protein sequence ID" value="CCE80991.1"/>
    <property type="molecule type" value="Genomic_DNA"/>
</dbReference>
<dbReference type="AlphaFoldDB" id="G8YIT1"/>
<dbReference type="PROSITE" id="PS51687">
    <property type="entry name" value="SAM_MT_RNA_M5U"/>
    <property type="match status" value="1"/>
</dbReference>
<organism evidence="6 8">
    <name type="scientific">Pichia sorbitophila (strain ATCC MYA-4447 / BCRC 22081 / CBS 7064 / NBRC 10061 / NRRL Y-12695)</name>
    <name type="common">Hybrid yeast</name>
    <dbReference type="NCBI Taxonomy" id="559304"/>
    <lineage>
        <taxon>Eukaryota</taxon>
        <taxon>Fungi</taxon>
        <taxon>Dikarya</taxon>
        <taxon>Ascomycota</taxon>
        <taxon>Saccharomycotina</taxon>
        <taxon>Pichiomycetes</taxon>
        <taxon>Debaryomycetaceae</taxon>
        <taxon>Millerozyma</taxon>
    </lineage>
</organism>
<dbReference type="PANTHER" id="PTHR11061:SF30">
    <property type="entry name" value="TRNA (URACIL(54)-C(5))-METHYLTRANSFERASE"/>
    <property type="match status" value="1"/>
</dbReference>
<dbReference type="InterPro" id="IPR025795">
    <property type="entry name" value="tRNA_(uracil-5-)_MeTrfase"/>
</dbReference>
<dbReference type="InterPro" id="IPR029063">
    <property type="entry name" value="SAM-dependent_MTases_sf"/>
</dbReference>
<feature type="binding site" evidence="4">
    <location>
        <position position="399"/>
    </location>
    <ligand>
        <name>S-adenosyl-L-methionine</name>
        <dbReference type="ChEBI" id="CHEBI:59789"/>
    </ligand>
</feature>
<evidence type="ECO:0000256" key="5">
    <source>
        <dbReference type="PROSITE-ProRule" id="PRU10015"/>
    </source>
</evidence>
<reference evidence="8" key="2">
    <citation type="journal article" date="2012" name="G3 (Bethesda)">
        <title>Pichia sorbitophila, an interspecies yeast hybrid reveals early steps of genome resolution following polyploidization.</title>
        <authorList>
            <person name="Leh Louis V."/>
            <person name="Despons L."/>
            <person name="Friedrich A."/>
            <person name="Martin T."/>
            <person name="Durrens P."/>
            <person name="Casaregola S."/>
            <person name="Neuveglise C."/>
            <person name="Fairhead C."/>
            <person name="Marck C."/>
            <person name="Cruz J.A."/>
            <person name="Straub M.L."/>
            <person name="Kugler V."/>
            <person name="Sacerdot C."/>
            <person name="Uzunov Z."/>
            <person name="Thierry A."/>
            <person name="Weiss S."/>
            <person name="Bleykasten C."/>
            <person name="De Montigny J."/>
            <person name="Jacques N."/>
            <person name="Jung P."/>
            <person name="Lemaire M."/>
            <person name="Mallet S."/>
            <person name="Morel G."/>
            <person name="Richard G.F."/>
            <person name="Sarkar A."/>
            <person name="Savel G."/>
            <person name="Schacherer J."/>
            <person name="Seret M.L."/>
            <person name="Talla E."/>
            <person name="Samson G."/>
            <person name="Jubin C."/>
            <person name="Poulain J."/>
            <person name="Vacherie B."/>
            <person name="Barbe V."/>
            <person name="Pelletier E."/>
            <person name="Sherman D.J."/>
            <person name="Westhof E."/>
            <person name="Weissenbach J."/>
            <person name="Baret P.V."/>
            <person name="Wincker P."/>
            <person name="Gaillardin C."/>
            <person name="Dujon B."/>
            <person name="Souciet J.L."/>
        </authorList>
    </citation>
    <scope>NUCLEOTIDE SEQUENCE [LARGE SCALE GENOMIC DNA]</scope>
    <source>
        <strain evidence="8">ATCC MYA-4447 / BCRC 22081 / CBS 7064 / NBRC 10061 / NRRL Y-12695</strain>
    </source>
</reference>
<comment type="similarity">
    <text evidence="4">Belongs to the class I-like SAM-binding methyltransferase superfamily. RNA M5U methyltransferase family.</text>
</comment>
<name>G8YIT1_PICSO</name>
<feature type="binding site" evidence="4">
    <location>
        <position position="509"/>
    </location>
    <ligand>
        <name>S-adenosyl-L-methionine</name>
        <dbReference type="ChEBI" id="CHEBI:59789"/>
    </ligand>
</feature>
<feature type="binding site" evidence="4">
    <location>
        <position position="430"/>
    </location>
    <ligand>
        <name>S-adenosyl-L-methionine</name>
        <dbReference type="ChEBI" id="CHEBI:59789"/>
    </ligand>
</feature>
<keyword evidence="2 4" id="KW-0808">Transferase</keyword>
<dbReference type="eggNOG" id="KOG2187">
    <property type="taxonomic scope" value="Eukaryota"/>
</dbReference>
<dbReference type="Gene3D" id="3.40.50.150">
    <property type="entry name" value="Vaccinia Virus protein VP39"/>
    <property type="match status" value="2"/>
</dbReference>
<sequence length="585" mass="66650">MIVGSCRNLSLILRRVGRINELALFKSCRRLNHNVVNSVNMNSNQTGYSPHHLKKSTDKTKNALKRLRKKTKWDTTDRTSRESILMYEIQEALSIYDRSLNLESIRNPDDLIEKYLFNNTRPETLVVDVTCIYQTAEGDCLAIIPKESYITKDIDRNEVENKFTVLKIPKALEGEKVNIRILRHHHYYAEAALLSVSKKSKTSPVRNDSLILCEKFDKCSGCQYQMIGYDDQLALKKKTIEKAYRMAFSSWAEYIEDKEAFGNVVGSPLQYAYRTKITPHYSKKKQMDKSLLNIGFNNVLGNEGVVDVQSCPIATPSINKELSAKRQDIMKSLASSSQDIVDFRESRKSQDITLLLRDSLDVNHSTGEYKNVCVTNGKHVVTQQVDGCVFQFQGSEFFQNNNSILPLVLEYIRYQIEQCNGNLKYLVDTYCGSGFFGICLSKDMPDNGKVFGIEVSKLSIKYANHNAKLNGLSIPKDIEFIEGTASNIFSNKSFLDSKVEGNDAIVIMDPSRKGSNDSFIQQLIEFRPRMIIYVSCNVFTQARDLAYFFETSKNNGVHYRLKEVTGFDFFAQTKHVESIAVLELK</sequence>
<dbReference type="GO" id="GO:0008033">
    <property type="term" value="P:tRNA processing"/>
    <property type="evidence" value="ECO:0007669"/>
    <property type="project" value="InterPro"/>
</dbReference>
<protein>
    <submittedName>
        <fullName evidence="6">Piso0_003328 protein</fullName>
    </submittedName>
</protein>
<dbReference type="InterPro" id="IPR012340">
    <property type="entry name" value="NA-bd_OB-fold"/>
</dbReference>
<evidence type="ECO:0000256" key="3">
    <source>
        <dbReference type="ARBA" id="ARBA00022691"/>
    </source>
</evidence>
<dbReference type="SUPFAM" id="SSF53335">
    <property type="entry name" value="S-adenosyl-L-methionine-dependent methyltransferases"/>
    <property type="match status" value="1"/>
</dbReference>
<proteinExistence type="inferred from homology"/>
<evidence type="ECO:0000256" key="2">
    <source>
        <dbReference type="ARBA" id="ARBA00022679"/>
    </source>
</evidence>
<keyword evidence="1 4" id="KW-0489">Methyltransferase</keyword>
<dbReference type="Proteomes" id="UP000005222">
    <property type="component" value="Chromosome G"/>
</dbReference>
<dbReference type="GO" id="GO:0030697">
    <property type="term" value="F:tRNA (uracil(54)-C5)-methyltransferase activity, S-adenosyl methionine-dependent"/>
    <property type="evidence" value="ECO:0007669"/>
    <property type="project" value="InterPro"/>
</dbReference>
<dbReference type="EMBL" id="FO082053">
    <property type="protein sequence ID" value="CCE80226.1"/>
    <property type="molecule type" value="Genomic_DNA"/>
</dbReference>
<dbReference type="GO" id="GO:0032259">
    <property type="term" value="P:methylation"/>
    <property type="evidence" value="ECO:0007669"/>
    <property type="project" value="UniProtKB-KW"/>
</dbReference>
<keyword evidence="3 4" id="KW-0949">S-adenosyl-L-methionine</keyword>
<dbReference type="HOGENOM" id="CLU_014689_3_2_1"/>
<evidence type="ECO:0000256" key="4">
    <source>
        <dbReference type="PROSITE-ProRule" id="PRU01024"/>
    </source>
</evidence>
<keyword evidence="8" id="KW-1185">Reference proteome</keyword>
<gene>
    <name evidence="6" type="primary">Piso0_003328</name>
    <name evidence="6" type="ORF">GNLVRS01_PISO0G09906g</name>
    <name evidence="7" type="ORF">GNLVRS01_PISO0H09907g</name>
</gene>
<dbReference type="OrthoDB" id="10250660at2759"/>
<dbReference type="InterPro" id="IPR010280">
    <property type="entry name" value="U5_MeTrfase_fam"/>
</dbReference>
<evidence type="ECO:0000313" key="7">
    <source>
        <dbReference type="EMBL" id="CCE80991.1"/>
    </source>
</evidence>
<dbReference type="InterPro" id="IPR030390">
    <property type="entry name" value="MeTrfase_TrmA_AS"/>
</dbReference>
<dbReference type="Pfam" id="PF05958">
    <property type="entry name" value="tRNA_U5-meth_tr"/>
    <property type="match status" value="1"/>
</dbReference>
<dbReference type="PROSITE" id="PS51622">
    <property type="entry name" value="SAM_MT_RNA_M5U_2"/>
    <property type="match status" value="1"/>
</dbReference>
<dbReference type="PANTHER" id="PTHR11061">
    <property type="entry name" value="RNA M5U METHYLTRANSFERASE"/>
    <property type="match status" value="1"/>
</dbReference>